<sequence length="784" mass="89659">MTKKKTHKLKKIGLVSLAICLLFSASISGSTVSAKGKLPEIEQFPNTLDISAAPTADIYGTYSTNKFNHFSDLGAWHGYYLPDYDAEELFGGFAGPIVIAEEYPVNLSKAINKISISNTDTNQVYDLSDSNRLDFTYYPGRLVQQYEMDDFDLMLELIFVSNRTAMIQTQIKNKTEQPLHIDVSWDGALLNKIEEGSYTLNLEQSLQATKHGVQVNFANIRETWMYFSTDEAAYLIAHDQPVKTAVNGDEYVTALRSPVTIKPGKIFTTYTTESYTFTNKELKAEQKKVKKYMKQAKKHFKDNEKRWQGYLDETFNKKTYEKYPEYQKVATKSIETLMTNWRSPAGAIKHDGTIPSMSYKWFIGMWAWDSWKQAVALAEFNPELAKNNIRALFDYQIMSNDKVRPQDEGAIIDAIFYNQDPPRGGEGGNWNERNSKPPLAAWAVWNVYEHTKDKKFLKEMYPKLKAYHQWWYTNRDHDQNGISEYGSTVSDANWERNEANEIIKDTEGNPKLNEDAVIEAAAWESGMDNATRFDKEGVGQGDPGVLVFENRNKANEVIGYSINQESADLNAYLYAEKGFLTSMAKELKQPKDAKQFTNEAKNVKDYMKNHMYDKETGFFYDLQINKDGSKKKLLTNRGKGTEGWIPLWAKLADKQQAEKVVQNMIDPNKFNTYMPFPTASKDNAKYDPNHYWRGPVWMDQALFGIEALQNYGYNKEAKTLTKKLFNHAEGLLGDGSIRENYNPETGKGLSTKNFSWSAASYYLLYKNTLLNQTTTSQTGLPFQK</sequence>
<feature type="domain" description="Glucosidase YgjK N-terminal" evidence="2">
    <location>
        <begin position="59"/>
        <end position="308"/>
    </location>
</feature>
<accession>A0A0L0QRU5</accession>
<proteinExistence type="predicted"/>
<dbReference type="GO" id="GO:0004555">
    <property type="term" value="F:alpha,alpha-trehalase activity"/>
    <property type="evidence" value="ECO:0007669"/>
    <property type="project" value="InterPro"/>
</dbReference>
<evidence type="ECO:0000313" key="4">
    <source>
        <dbReference type="EMBL" id="KNE21271.1"/>
    </source>
</evidence>
<dbReference type="EMBL" id="LGTO01000005">
    <property type="protein sequence ID" value="KNE21271.1"/>
    <property type="molecule type" value="Genomic_DNA"/>
</dbReference>
<protein>
    <submittedName>
        <fullName evidence="4">Cell wall surface anchor family protein</fullName>
    </submittedName>
</protein>
<dbReference type="Pfam" id="PF22422">
    <property type="entry name" value="MGH1-like_GH"/>
    <property type="match status" value="1"/>
</dbReference>
<dbReference type="PANTHER" id="PTHR23403:SF1">
    <property type="entry name" value="TREHALASE"/>
    <property type="match status" value="1"/>
</dbReference>
<feature type="signal peptide" evidence="1">
    <location>
        <begin position="1"/>
        <end position="29"/>
    </location>
</feature>
<keyword evidence="5" id="KW-1185">Reference proteome</keyword>
<evidence type="ECO:0000259" key="3">
    <source>
        <dbReference type="Pfam" id="PF22422"/>
    </source>
</evidence>
<dbReference type="OrthoDB" id="9798687at2"/>
<dbReference type="Pfam" id="PF21152">
    <property type="entry name" value="YgjK_N"/>
    <property type="match status" value="1"/>
</dbReference>
<dbReference type="GO" id="GO:0005993">
    <property type="term" value="P:trehalose catabolic process"/>
    <property type="evidence" value="ECO:0007669"/>
    <property type="project" value="TreeGrafter"/>
</dbReference>
<dbReference type="GeneID" id="66873003"/>
<dbReference type="InterPro" id="IPR001661">
    <property type="entry name" value="Glyco_hydro_37"/>
</dbReference>
<feature type="domain" description="Mannosylglycerate hydrolase MGH1-like glycoside hydrolase" evidence="3">
    <location>
        <begin position="365"/>
        <end position="757"/>
    </location>
</feature>
<evidence type="ECO:0000313" key="5">
    <source>
        <dbReference type="Proteomes" id="UP000036780"/>
    </source>
</evidence>
<organism evidence="4 5">
    <name type="scientific">Virgibacillus pantothenticus</name>
    <dbReference type="NCBI Taxonomy" id="1473"/>
    <lineage>
        <taxon>Bacteria</taxon>
        <taxon>Bacillati</taxon>
        <taxon>Bacillota</taxon>
        <taxon>Bacilli</taxon>
        <taxon>Bacillales</taxon>
        <taxon>Bacillaceae</taxon>
        <taxon>Virgibacillus</taxon>
    </lineage>
</organism>
<dbReference type="InterPro" id="IPR054491">
    <property type="entry name" value="MGH1-like_GH"/>
</dbReference>
<dbReference type="RefSeq" id="WP_050350693.1">
    <property type="nucleotide sequence ID" value="NZ_CP073011.1"/>
</dbReference>
<feature type="chain" id="PRO_5039354577" evidence="1">
    <location>
        <begin position="30"/>
        <end position="784"/>
    </location>
</feature>
<dbReference type="Gene3D" id="2.70.98.50">
    <property type="entry name" value="putative glycoside hydrolase family protein from bacillus halodurans"/>
    <property type="match status" value="1"/>
</dbReference>
<keyword evidence="1" id="KW-0732">Signal</keyword>
<dbReference type="Gene3D" id="1.50.10.10">
    <property type="match status" value="1"/>
</dbReference>
<name>A0A0L0QRU5_VIRPA</name>
<dbReference type="InterPro" id="IPR048450">
    <property type="entry name" value="YgjK_N"/>
</dbReference>
<dbReference type="PATRIC" id="fig|1473.5.peg.4255"/>
<evidence type="ECO:0000259" key="2">
    <source>
        <dbReference type="Pfam" id="PF21152"/>
    </source>
</evidence>
<reference evidence="5" key="1">
    <citation type="submission" date="2015-07" db="EMBL/GenBank/DDBJ databases">
        <title>Fjat-10053 dsm26.</title>
        <authorList>
            <person name="Liu B."/>
            <person name="Wang J."/>
            <person name="Zhu Y."/>
            <person name="Liu G."/>
            <person name="Chen Q."/>
            <person name="Chen Z."/>
            <person name="Lan J."/>
            <person name="Che J."/>
            <person name="Ge C."/>
            <person name="Shi H."/>
            <person name="Pan Z."/>
            <person name="Liu X."/>
        </authorList>
    </citation>
    <scope>NUCLEOTIDE SEQUENCE [LARGE SCALE GENOMIC DNA]</scope>
    <source>
        <strain evidence="5">DSM 26</strain>
    </source>
</reference>
<dbReference type="SUPFAM" id="SSF48208">
    <property type="entry name" value="Six-hairpin glycosidases"/>
    <property type="match status" value="1"/>
</dbReference>
<evidence type="ECO:0000256" key="1">
    <source>
        <dbReference type="SAM" id="SignalP"/>
    </source>
</evidence>
<gene>
    <name evidence="4" type="ORF">AFK71_06240</name>
</gene>
<comment type="caution">
    <text evidence="4">The sequence shown here is derived from an EMBL/GenBank/DDBJ whole genome shotgun (WGS) entry which is preliminary data.</text>
</comment>
<dbReference type="NCBIfam" id="NF007525">
    <property type="entry name" value="PRK10137.1"/>
    <property type="match status" value="1"/>
</dbReference>
<dbReference type="Gene3D" id="3.30.1390.40">
    <property type="entry name" value="Ribosomal protein L30p/L7e"/>
    <property type="match status" value="1"/>
</dbReference>
<dbReference type="Proteomes" id="UP000036780">
    <property type="component" value="Unassembled WGS sequence"/>
</dbReference>
<dbReference type="InterPro" id="IPR012341">
    <property type="entry name" value="6hp_glycosidase-like_sf"/>
</dbReference>
<dbReference type="AlphaFoldDB" id="A0A0L0QRU5"/>
<dbReference type="PANTHER" id="PTHR23403">
    <property type="entry name" value="TREHALASE"/>
    <property type="match status" value="1"/>
</dbReference>
<dbReference type="InterPro" id="IPR008928">
    <property type="entry name" value="6-hairpin_glycosidase_sf"/>
</dbReference>